<dbReference type="PANTHER" id="PTHR19211">
    <property type="entry name" value="ATP-BINDING TRANSPORT PROTEIN-RELATED"/>
    <property type="match status" value="1"/>
</dbReference>
<organism evidence="2 4">
    <name type="scientific">Rathayibacter rathayi</name>
    <name type="common">Corynebacterium rathayi</name>
    <dbReference type="NCBI Taxonomy" id="33887"/>
    <lineage>
        <taxon>Bacteria</taxon>
        <taxon>Bacillati</taxon>
        <taxon>Actinomycetota</taxon>
        <taxon>Actinomycetes</taxon>
        <taxon>Micrococcales</taxon>
        <taxon>Microbacteriaceae</taxon>
        <taxon>Rathayibacter</taxon>
    </lineage>
</organism>
<gene>
    <name evidence="2" type="ORF">C5C04_12330</name>
    <name evidence="3" type="ORF">C5C40_01950</name>
</gene>
<dbReference type="InterPro" id="IPR027417">
    <property type="entry name" value="P-loop_NTPase"/>
</dbReference>
<evidence type="ECO:0000313" key="3">
    <source>
        <dbReference type="EMBL" id="PPH79523.1"/>
    </source>
</evidence>
<accession>A0ABD6W699</accession>
<dbReference type="PANTHER" id="PTHR19211:SF6">
    <property type="entry name" value="BLL7188 PROTEIN"/>
    <property type="match status" value="1"/>
</dbReference>
<reference evidence="4 5" key="1">
    <citation type="submission" date="2018-02" db="EMBL/GenBank/DDBJ databases">
        <title>Bacteriophage NCPPB3778 and a type I-E CRISPR drive the evolution of the US Biological Select Agent, Rathayibacter toxicus.</title>
        <authorList>
            <person name="Davis E.W.II."/>
            <person name="Tabima J.F."/>
            <person name="Weisberg A.J."/>
            <person name="Lopes L.D."/>
            <person name="Wiseman M.S."/>
            <person name="Wiseman M.S."/>
            <person name="Pupko T."/>
            <person name="Belcher M.S."/>
            <person name="Sechler A.J."/>
            <person name="Tancos M.A."/>
            <person name="Schroeder B.K."/>
            <person name="Murray T.D."/>
            <person name="Luster D.G."/>
            <person name="Schneider W.L."/>
            <person name="Rogers E."/>
            <person name="Andreote F.D."/>
            <person name="Grunwald N.J."/>
            <person name="Putnam M.L."/>
            <person name="Chang J.H."/>
        </authorList>
    </citation>
    <scope>NUCLEOTIDE SEQUENCE [LARGE SCALE GENOMIC DNA]</scope>
    <source>
        <strain evidence="3 5">AY1D6</strain>
        <strain evidence="2 4">AY1I9</strain>
    </source>
</reference>
<dbReference type="AlphaFoldDB" id="A0ABD6W699"/>
<proteinExistence type="predicted"/>
<dbReference type="Gene3D" id="3.40.50.300">
    <property type="entry name" value="P-loop containing nucleotide triphosphate hydrolases"/>
    <property type="match status" value="1"/>
</dbReference>
<evidence type="ECO:0008006" key="6">
    <source>
        <dbReference type="Google" id="ProtNLM"/>
    </source>
</evidence>
<comment type="caution">
    <text evidence="2">The sequence shown here is derived from an EMBL/GenBank/DDBJ whole genome shotgun (WGS) entry which is preliminary data.</text>
</comment>
<dbReference type="EMBL" id="PSVT01000002">
    <property type="protein sequence ID" value="PPH79523.1"/>
    <property type="molecule type" value="Genomic_DNA"/>
</dbReference>
<dbReference type="InterPro" id="IPR050611">
    <property type="entry name" value="ABCF"/>
</dbReference>
<keyword evidence="5" id="KW-1185">Reference proteome</keyword>
<keyword evidence="1" id="KW-0677">Repeat</keyword>
<name>A0ABD6W699_RATRA</name>
<evidence type="ECO:0000256" key="1">
    <source>
        <dbReference type="ARBA" id="ARBA00022737"/>
    </source>
</evidence>
<dbReference type="SUPFAM" id="SSF52540">
    <property type="entry name" value="P-loop containing nucleoside triphosphate hydrolases"/>
    <property type="match status" value="1"/>
</dbReference>
<protein>
    <recommendedName>
        <fullName evidence="6">ABC transporter domain-containing protein</fullName>
    </recommendedName>
</protein>
<sequence length="95" mass="10240">MVKLRNALARLLVRGETVDRPTGALPGGERFRVALAGLVLARPAPQLLMLGEPPNDRDLATTDHLIEVLRACRGGLVVVSHDEAFLDRLGLHAAE</sequence>
<dbReference type="RefSeq" id="WP_097165952.1">
    <property type="nucleotide sequence ID" value="NZ_CP028129.1"/>
</dbReference>
<evidence type="ECO:0000313" key="2">
    <source>
        <dbReference type="EMBL" id="PPF11331.1"/>
    </source>
</evidence>
<evidence type="ECO:0000313" key="5">
    <source>
        <dbReference type="Proteomes" id="UP000239698"/>
    </source>
</evidence>
<evidence type="ECO:0000313" key="4">
    <source>
        <dbReference type="Proteomes" id="UP000237881"/>
    </source>
</evidence>
<dbReference type="GeneID" id="49820009"/>
<dbReference type="EMBL" id="PSUL01000034">
    <property type="protein sequence ID" value="PPF11331.1"/>
    <property type="molecule type" value="Genomic_DNA"/>
</dbReference>
<dbReference type="Proteomes" id="UP000239698">
    <property type="component" value="Unassembled WGS sequence"/>
</dbReference>
<dbReference type="KEGG" id="rry:C1O28_05945"/>
<dbReference type="Proteomes" id="UP000237881">
    <property type="component" value="Unassembled WGS sequence"/>
</dbReference>